<dbReference type="PANTHER" id="PTHR37534">
    <property type="entry name" value="TRANSCRIPTIONAL ACTIVATOR PROTEIN UGA3"/>
    <property type="match status" value="1"/>
</dbReference>
<dbReference type="SUPFAM" id="SSF57701">
    <property type="entry name" value="Zn2/Cys6 DNA-binding domain"/>
    <property type="match status" value="1"/>
</dbReference>
<evidence type="ECO:0000313" key="6">
    <source>
        <dbReference type="Proteomes" id="UP000193240"/>
    </source>
</evidence>
<dbReference type="GO" id="GO:0045944">
    <property type="term" value="P:positive regulation of transcription by RNA polymerase II"/>
    <property type="evidence" value="ECO:0007669"/>
    <property type="project" value="TreeGrafter"/>
</dbReference>
<keyword evidence="6" id="KW-1185">Reference proteome</keyword>
<accession>A0A1Y2M035</accession>
<dbReference type="GO" id="GO:0000981">
    <property type="term" value="F:DNA-binding transcription factor activity, RNA polymerase II-specific"/>
    <property type="evidence" value="ECO:0007669"/>
    <property type="project" value="InterPro"/>
</dbReference>
<dbReference type="GO" id="GO:0005634">
    <property type="term" value="C:nucleus"/>
    <property type="evidence" value="ECO:0007669"/>
    <property type="project" value="UniProtKB-SubCell"/>
</dbReference>
<dbReference type="OMA" id="GETHNIH"/>
<evidence type="ECO:0000313" key="5">
    <source>
        <dbReference type="EMBL" id="OSS49486.1"/>
    </source>
</evidence>
<dbReference type="PROSITE" id="PS00463">
    <property type="entry name" value="ZN2_CY6_FUNGAL_1"/>
    <property type="match status" value="1"/>
</dbReference>
<sequence length="717" mass="79412">MVPSSIEAAYDQPPNPTLLPRVSGGAEKSKHKFSKSRNGCVTCKSRRVKCDETKPACNQCARRRVECGGYRMDVRFKMAREPERSITKEKSKRKSPSPTSRSRVASRATQSSRDGRGASASDTDPGSLGETHNIHGLSYYEDMVDLGFLDSGIQASRGLLTPQSLDPLNAPNIALYTSLRPEDPLNPNVSLQELAQLSAEVNAQSYAQDYGPLHWEGNFFLQDYVDSLSATPITSVNSGPFLNTIVAGNLIASGDLEDEREKIAMLFLRTTCHNLSIEGDSNNNPWKTFIWPMASDYPALYHALAALACFHASKAQPHLRLVGQKRLHTSARLLSLGLNKNEIPLDAALAATLALGFAETWDSESVATGMTHITSASILLQQMLQNRTSNPYSQQEEARLEFLYNTWTYMDVIARFTCLDLCPPVPESLVAAAVGRLDISTSKLDPLMGYATAFFPIMRCVADLIHKVRMKNALRNSPVVISEALELKREIEDWAPPIDLETVQDPSQLMTDAIQTAETYRWSALALLYQAVPELPNLTSYGELAQKILVYLATIPLSSPTVIVHILPLMVAGNDAVLQEDREFVRDRWKAMSQRLVTGIIERALEITEEVWKRRDEYWQAHDLSRIFGDCGQVECVSPTRNTDLGSGAGSPNPGGHPATTNQSRQPSRRINMFPISAAFKKGVDTITRSGCIDYTVRGSLHWLGVMKDWQWQVLLG</sequence>
<name>A0A1Y2M035_EPING</name>
<gene>
    <name evidence="5" type="ORF">B5807_05615</name>
</gene>
<dbReference type="Gene3D" id="4.10.240.10">
    <property type="entry name" value="Zn(2)-C6 fungal-type DNA-binding domain"/>
    <property type="match status" value="1"/>
</dbReference>
<dbReference type="Pfam" id="PF11951">
    <property type="entry name" value="Fungal_trans_2"/>
    <property type="match status" value="1"/>
</dbReference>
<dbReference type="GO" id="GO:0000976">
    <property type="term" value="F:transcription cis-regulatory region binding"/>
    <property type="evidence" value="ECO:0007669"/>
    <property type="project" value="TreeGrafter"/>
</dbReference>
<feature type="domain" description="Zn(2)-C6 fungal-type" evidence="4">
    <location>
        <begin position="39"/>
        <end position="67"/>
    </location>
</feature>
<proteinExistence type="predicted"/>
<organism evidence="5 6">
    <name type="scientific">Epicoccum nigrum</name>
    <name type="common">Soil fungus</name>
    <name type="synonym">Epicoccum purpurascens</name>
    <dbReference type="NCBI Taxonomy" id="105696"/>
    <lineage>
        <taxon>Eukaryota</taxon>
        <taxon>Fungi</taxon>
        <taxon>Dikarya</taxon>
        <taxon>Ascomycota</taxon>
        <taxon>Pezizomycotina</taxon>
        <taxon>Dothideomycetes</taxon>
        <taxon>Pleosporomycetidae</taxon>
        <taxon>Pleosporales</taxon>
        <taxon>Pleosporineae</taxon>
        <taxon>Didymellaceae</taxon>
        <taxon>Epicoccum</taxon>
    </lineage>
</organism>
<dbReference type="Proteomes" id="UP000193240">
    <property type="component" value="Unassembled WGS sequence"/>
</dbReference>
<dbReference type="SMART" id="SM00066">
    <property type="entry name" value="GAL4"/>
    <property type="match status" value="1"/>
</dbReference>
<dbReference type="PANTHER" id="PTHR37534:SF47">
    <property type="entry name" value="ZN(2)-C6 FUNGAL-TYPE DOMAIN-CONTAINING PROTEIN"/>
    <property type="match status" value="1"/>
</dbReference>
<dbReference type="AlphaFoldDB" id="A0A1Y2M035"/>
<evidence type="ECO:0000256" key="2">
    <source>
        <dbReference type="ARBA" id="ARBA00023242"/>
    </source>
</evidence>
<dbReference type="PROSITE" id="PS50048">
    <property type="entry name" value="ZN2_CY6_FUNGAL_2"/>
    <property type="match status" value="1"/>
</dbReference>
<reference evidence="5 6" key="1">
    <citation type="journal article" date="2017" name="Genome Announc.">
        <title>Genome sequence of the saprophytic ascomycete Epicoccum nigrum ICMP 19927 strain isolated from New Zealand.</title>
        <authorList>
            <person name="Fokin M."/>
            <person name="Fleetwood D."/>
            <person name="Weir B.S."/>
            <person name="Villas-Boas S.G."/>
        </authorList>
    </citation>
    <scope>NUCLEOTIDE SEQUENCE [LARGE SCALE GENOMIC DNA]</scope>
    <source>
        <strain evidence="5 6">ICMP 19927</strain>
    </source>
</reference>
<dbReference type="InterPro" id="IPR021858">
    <property type="entry name" value="Fun_TF"/>
</dbReference>
<dbReference type="InterPro" id="IPR001138">
    <property type="entry name" value="Zn2Cys6_DnaBD"/>
</dbReference>
<comment type="subcellular location">
    <subcellularLocation>
        <location evidence="1">Nucleus</location>
    </subcellularLocation>
</comment>
<evidence type="ECO:0000259" key="4">
    <source>
        <dbReference type="PROSITE" id="PS50048"/>
    </source>
</evidence>
<dbReference type="InterPro" id="IPR036864">
    <property type="entry name" value="Zn2-C6_fun-type_DNA-bd_sf"/>
</dbReference>
<feature type="region of interest" description="Disordered" evidence="3">
    <location>
        <begin position="1"/>
        <end position="36"/>
    </location>
</feature>
<evidence type="ECO:0000256" key="1">
    <source>
        <dbReference type="ARBA" id="ARBA00004123"/>
    </source>
</evidence>
<dbReference type="InParanoid" id="A0A1Y2M035"/>
<evidence type="ECO:0000256" key="3">
    <source>
        <dbReference type="SAM" id="MobiDB-lite"/>
    </source>
</evidence>
<dbReference type="GO" id="GO:0008270">
    <property type="term" value="F:zinc ion binding"/>
    <property type="evidence" value="ECO:0007669"/>
    <property type="project" value="InterPro"/>
</dbReference>
<feature type="region of interest" description="Disordered" evidence="3">
    <location>
        <begin position="642"/>
        <end position="668"/>
    </location>
</feature>
<keyword evidence="2" id="KW-0539">Nucleus</keyword>
<dbReference type="Pfam" id="PF00172">
    <property type="entry name" value="Zn_clus"/>
    <property type="match status" value="1"/>
</dbReference>
<feature type="region of interest" description="Disordered" evidence="3">
    <location>
        <begin position="78"/>
        <end position="130"/>
    </location>
</feature>
<protein>
    <recommendedName>
        <fullName evidence="4">Zn(2)-C6 fungal-type domain-containing protein</fullName>
    </recommendedName>
</protein>
<feature type="compositionally biased region" description="Basic and acidic residues" evidence="3">
    <location>
        <begin position="78"/>
        <end position="89"/>
    </location>
</feature>
<dbReference type="CDD" id="cd00067">
    <property type="entry name" value="GAL4"/>
    <property type="match status" value="1"/>
</dbReference>
<dbReference type="STRING" id="105696.A0A1Y2M035"/>
<dbReference type="EMBL" id="KZ107844">
    <property type="protein sequence ID" value="OSS49486.1"/>
    <property type="molecule type" value="Genomic_DNA"/>
</dbReference>